<organism evidence="2 3">
    <name type="scientific">Savagea serpentis</name>
    <dbReference type="NCBI Taxonomy" id="2785297"/>
    <lineage>
        <taxon>Bacteria</taxon>
        <taxon>Bacillati</taxon>
        <taxon>Bacillota</taxon>
        <taxon>Bacilli</taxon>
        <taxon>Bacillales</taxon>
        <taxon>Caryophanaceae</taxon>
        <taxon>Savagea</taxon>
    </lineage>
</organism>
<dbReference type="Proteomes" id="UP000622653">
    <property type="component" value="Unassembled WGS sequence"/>
</dbReference>
<dbReference type="RefSeq" id="WP_194561523.1">
    <property type="nucleotide sequence ID" value="NZ_JADKPV010000001.1"/>
</dbReference>
<dbReference type="PANTHER" id="PTHR31302">
    <property type="entry name" value="TRANSMEMBRANE PROTEIN WITH METALLOPHOSPHOESTERASE DOMAIN-RELATED"/>
    <property type="match status" value="1"/>
</dbReference>
<dbReference type="SUPFAM" id="SSF56300">
    <property type="entry name" value="Metallo-dependent phosphatases"/>
    <property type="match status" value="1"/>
</dbReference>
<dbReference type="GO" id="GO:0016020">
    <property type="term" value="C:membrane"/>
    <property type="evidence" value="ECO:0007669"/>
    <property type="project" value="GOC"/>
</dbReference>
<dbReference type="InterPro" id="IPR004843">
    <property type="entry name" value="Calcineurin-like_PHP"/>
</dbReference>
<evidence type="ECO:0000313" key="3">
    <source>
        <dbReference type="Proteomes" id="UP000622653"/>
    </source>
</evidence>
<dbReference type="AlphaFoldDB" id="A0A8J7GHY4"/>
<proteinExistence type="predicted"/>
<evidence type="ECO:0000313" key="2">
    <source>
        <dbReference type="EMBL" id="MBF4500060.1"/>
    </source>
</evidence>
<comment type="caution">
    <text evidence="2">The sequence shown here is derived from an EMBL/GenBank/DDBJ whole genome shotgun (WGS) entry which is preliminary data.</text>
</comment>
<feature type="domain" description="Calcineurin-like phosphoesterase" evidence="1">
    <location>
        <begin position="44"/>
        <end position="199"/>
    </location>
</feature>
<sequence length="258" mass="29606">MLLFYIGIILVVSVILFGRMRYEATLCQVLRHTVHSSNSSQDLTLFFISDIHFRTLPKKWVEEMMKEEIDYVIIGGDLAERHVPEERIMHNLQQLRKIAPIFYVYGNNDREIGEERLERILKEQDVHVLRNNSVCLTQHSDWMICGTDDPSTRRADIYQTLAGCSEAKEVIFVSHSPVFFKKADELAKIRLKLAGHTHGGQIRFGPLGLHERGSFQVREGHATLVSNGYGTTKIPLRLGAPAETHIIKIERMIEEDLQ</sequence>
<dbReference type="InterPro" id="IPR051158">
    <property type="entry name" value="Metallophosphoesterase_sf"/>
</dbReference>
<dbReference type="Gene3D" id="3.60.21.10">
    <property type="match status" value="1"/>
</dbReference>
<gene>
    <name evidence="2" type="ORF">IRY55_01690</name>
</gene>
<name>A0A8J7GHY4_9BACL</name>
<dbReference type="InterPro" id="IPR029052">
    <property type="entry name" value="Metallo-depent_PP-like"/>
</dbReference>
<accession>A0A8J7GHY4</accession>
<dbReference type="PANTHER" id="PTHR31302:SF32">
    <property type="entry name" value="PHOSPHOESTERASE"/>
    <property type="match status" value="1"/>
</dbReference>
<keyword evidence="3" id="KW-1185">Reference proteome</keyword>
<dbReference type="GO" id="GO:0009245">
    <property type="term" value="P:lipid A biosynthetic process"/>
    <property type="evidence" value="ECO:0007669"/>
    <property type="project" value="TreeGrafter"/>
</dbReference>
<dbReference type="Pfam" id="PF00149">
    <property type="entry name" value="Metallophos"/>
    <property type="match status" value="1"/>
</dbReference>
<protein>
    <submittedName>
        <fullName evidence="2">Metallophosphoesterase family protein</fullName>
    </submittedName>
</protein>
<evidence type="ECO:0000259" key="1">
    <source>
        <dbReference type="Pfam" id="PF00149"/>
    </source>
</evidence>
<reference evidence="2" key="1">
    <citation type="submission" date="2020-11" db="EMBL/GenBank/DDBJ databases">
        <title>Multidrug resistant novel bacterium Savagea serpentis sp. nov., isolated from the scats of a vine snake (Ahaetulla nasuta).</title>
        <authorList>
            <person name="Venkata Ramana V."/>
            <person name="Vikas Patil S."/>
            <person name="Yogita Lugani V."/>
        </authorList>
    </citation>
    <scope>NUCLEOTIDE SEQUENCE</scope>
    <source>
        <strain evidence="2">SN6</strain>
    </source>
</reference>
<dbReference type="GO" id="GO:0008758">
    <property type="term" value="F:UDP-2,3-diacylglucosamine hydrolase activity"/>
    <property type="evidence" value="ECO:0007669"/>
    <property type="project" value="TreeGrafter"/>
</dbReference>
<dbReference type="EMBL" id="JADKPV010000001">
    <property type="protein sequence ID" value="MBF4500060.1"/>
    <property type="molecule type" value="Genomic_DNA"/>
</dbReference>